<feature type="compositionally biased region" description="Basic residues" evidence="4">
    <location>
        <begin position="415"/>
        <end position="425"/>
    </location>
</feature>
<evidence type="ECO:0000256" key="1">
    <source>
        <dbReference type="ARBA" id="ARBA00004496"/>
    </source>
</evidence>
<sequence length="808" mass="85473">ADDGPYSKAGKDAGGADVALACRRQSIPEEFRGVTVVELTKKEGSTLGLTISGGTDKDGKPRVSNLRPGGLAARSDLLNVGDYIRSVNGIHLTRLRHDEIITLLKNVGERVVLEVEYELPPPGGWIIAKTVDVSLYKEGNSFGFVLRGGAHEDGHKSRPLVLTYVRPGGPADREGSLKVGDRLLSVDGIPLHGASHATALATLRQCSHEALFQVEYDVAVPDTVASASGPLIVEITKTPGSTLGISLTTGSHRNKPVITIDRIKPASVVDRGCPDGALHAGDHILSINGTSMEHCSLLEATKLLASVSEKVRLEILPAPQSRRPLKPSEAGGFPGKTSGQTCLRSHGRCVEGGRQPCVSLWQAGGLCWGSRGCALISPALSSSPFSSPTLNHAFPCTNPSTLPRGSQPMSPRTTMGRRRQRRREHKSSLSLASSTVGPGGQIVHTETTEVVLCGDPLSGFGLQLQGGIFATETLSSPPLVRFIEPDSPAERCGLLQVGDRVLAINGIATEDGTMEEANQLLRDAALARKVVLEVEFDVAESVIPSSGTFHVKLPKRRGVELGITISSASRKRGEPLVISDIKKGSVAHRTGTLEPGDKLLAIDNIRLDNCPMEDAVQILRQCEDLVKLKIRKDEDNSDEQETTGAISYTVELKRYGGPLGITISGTEEPFDPIVISGLTKRGLAERTGAIHVGDRILAINSVSLKGRPLSEAIHLLQVAGETVTLKIKKQLDRPLPPRKSGSLSEASDVDEDPSEALKGSLLAARSSPAVPSVDSAVESWGSSTTEGGFGGPGSTMGPWVNSVPSGLL</sequence>
<comment type="subcellular location">
    <subcellularLocation>
        <location evidence="1">Cytoplasm</location>
    </subcellularLocation>
</comment>
<reference evidence="6" key="1">
    <citation type="submission" date="2025-05" db="UniProtKB">
        <authorList>
            <consortium name="Ensembl"/>
        </authorList>
    </citation>
    <scope>IDENTIFICATION</scope>
</reference>
<evidence type="ECO:0000313" key="6">
    <source>
        <dbReference type="Ensembl" id="ENSSSCP00045015944.1"/>
    </source>
</evidence>
<evidence type="ECO:0000256" key="3">
    <source>
        <dbReference type="ARBA" id="ARBA00022737"/>
    </source>
</evidence>
<dbReference type="CDD" id="cd06687">
    <property type="entry name" value="PDZ1_GRIP1-2-like"/>
    <property type="match status" value="1"/>
</dbReference>
<dbReference type="FunFam" id="2.30.42.10:FF:000025">
    <property type="entry name" value="Glutamate receptor interacting protein 1"/>
    <property type="match status" value="1"/>
</dbReference>
<feature type="domain" description="PDZ" evidence="5">
    <location>
        <begin position="449"/>
        <end position="524"/>
    </location>
</feature>
<dbReference type="Pfam" id="PF00595">
    <property type="entry name" value="PDZ"/>
    <property type="match status" value="5"/>
</dbReference>
<dbReference type="InterPro" id="IPR043545">
    <property type="entry name" value="GRIP1/2"/>
</dbReference>
<dbReference type="Ensembl" id="ENSSSCT00050105225.1">
    <property type="protein sequence ID" value="ENSSSCP00050046264.1"/>
    <property type="gene ID" value="ENSSSCG00050075835.1"/>
</dbReference>
<dbReference type="Proteomes" id="UP000694728">
    <property type="component" value="Unplaced"/>
</dbReference>
<feature type="domain" description="PDZ" evidence="5">
    <location>
        <begin position="649"/>
        <end position="731"/>
    </location>
</feature>
<dbReference type="InterPro" id="IPR041489">
    <property type="entry name" value="PDZ_6"/>
</dbReference>
<dbReference type="SMART" id="SM00228">
    <property type="entry name" value="PDZ"/>
    <property type="match status" value="6"/>
</dbReference>
<dbReference type="CDD" id="cd06683">
    <property type="entry name" value="PDZ6_GRIP1-2-like"/>
    <property type="match status" value="1"/>
</dbReference>
<keyword evidence="2" id="KW-0963">Cytoplasm</keyword>
<dbReference type="Ensembl" id="ENSSSCT00045023090.1">
    <property type="protein sequence ID" value="ENSSSCP00045015944.1"/>
    <property type="gene ID" value="ENSSSCG00045010321.1"/>
</dbReference>
<dbReference type="Gene3D" id="2.30.42.10">
    <property type="match status" value="6"/>
</dbReference>
<dbReference type="FunFam" id="2.30.42.10:FF:000034">
    <property type="entry name" value="Glutamate receptor interacting protein 1"/>
    <property type="match status" value="1"/>
</dbReference>
<dbReference type="FunFam" id="2.30.42.10:FF:000023">
    <property type="entry name" value="Glutamate receptor interacting protein 1"/>
    <property type="match status" value="1"/>
</dbReference>
<dbReference type="PROSITE" id="PS50106">
    <property type="entry name" value="PDZ"/>
    <property type="match status" value="6"/>
</dbReference>
<evidence type="ECO:0000259" key="5">
    <source>
        <dbReference type="PROSITE" id="PS50106"/>
    </source>
</evidence>
<feature type="compositionally biased region" description="Low complexity" evidence="4">
    <location>
        <begin position="760"/>
        <end position="786"/>
    </location>
</feature>
<dbReference type="AlphaFoldDB" id="A0A8D1HDX1"/>
<feature type="compositionally biased region" description="Polar residues" evidence="4">
    <location>
        <begin position="397"/>
        <end position="413"/>
    </location>
</feature>
<feature type="region of interest" description="Disordered" evidence="4">
    <location>
        <begin position="730"/>
        <end position="808"/>
    </location>
</feature>
<dbReference type="SUPFAM" id="SSF50156">
    <property type="entry name" value="PDZ domain-like"/>
    <property type="match status" value="6"/>
</dbReference>
<dbReference type="GO" id="GO:0005737">
    <property type="term" value="C:cytoplasm"/>
    <property type="evidence" value="ECO:0007669"/>
    <property type="project" value="UniProtKB-SubCell"/>
</dbReference>
<dbReference type="FunFam" id="2.30.42.10:FF:000021">
    <property type="entry name" value="Glutamate receptor interacting protein 1"/>
    <property type="match status" value="1"/>
</dbReference>
<organism evidence="6 7">
    <name type="scientific">Sus scrofa</name>
    <name type="common">Pig</name>
    <dbReference type="NCBI Taxonomy" id="9823"/>
    <lineage>
        <taxon>Eukaryota</taxon>
        <taxon>Metazoa</taxon>
        <taxon>Chordata</taxon>
        <taxon>Craniata</taxon>
        <taxon>Vertebrata</taxon>
        <taxon>Euteleostomi</taxon>
        <taxon>Mammalia</taxon>
        <taxon>Eutheria</taxon>
        <taxon>Laurasiatheria</taxon>
        <taxon>Artiodactyla</taxon>
        <taxon>Suina</taxon>
        <taxon>Suidae</taxon>
        <taxon>Sus</taxon>
    </lineage>
</organism>
<evidence type="ECO:0000256" key="4">
    <source>
        <dbReference type="SAM" id="MobiDB-lite"/>
    </source>
</evidence>
<dbReference type="Proteomes" id="UP000694571">
    <property type="component" value="Unplaced"/>
</dbReference>
<name>A0A8D1HDX1_PIG</name>
<dbReference type="CDD" id="cd06681">
    <property type="entry name" value="PDZ2_GRIP1-2-like"/>
    <property type="match status" value="1"/>
</dbReference>
<dbReference type="PANTHER" id="PTHR46227">
    <property type="entry name" value="GLUTAMATE RECEPTOR-INTERACTING PROTEIN GRIP"/>
    <property type="match status" value="1"/>
</dbReference>
<feature type="region of interest" description="Disordered" evidence="4">
    <location>
        <begin position="396"/>
        <end position="440"/>
    </location>
</feature>
<evidence type="ECO:0000256" key="2">
    <source>
        <dbReference type="ARBA" id="ARBA00022490"/>
    </source>
</evidence>
<dbReference type="CDD" id="cd06686">
    <property type="entry name" value="PDZ4_GRIP1-2-like"/>
    <property type="match status" value="1"/>
</dbReference>
<proteinExistence type="predicted"/>
<feature type="domain" description="PDZ" evidence="5">
    <location>
        <begin position="132"/>
        <end position="218"/>
    </location>
</feature>
<dbReference type="Proteomes" id="UP000694723">
    <property type="component" value="Unplaced"/>
</dbReference>
<dbReference type="PANTHER" id="PTHR46227:SF4">
    <property type="entry name" value="GLUTAMATE RECEPTOR-INTERACTING PROTEIN 2"/>
    <property type="match status" value="1"/>
</dbReference>
<dbReference type="Ensembl" id="ENSSSCT00060061425.1">
    <property type="protein sequence ID" value="ENSSSCP00060026299.1"/>
    <property type="gene ID" value="ENSSSCG00060044520.1"/>
</dbReference>
<feature type="domain" description="PDZ" evidence="5">
    <location>
        <begin position="232"/>
        <end position="319"/>
    </location>
</feature>
<keyword evidence="3" id="KW-0677">Repeat</keyword>
<dbReference type="InterPro" id="IPR001478">
    <property type="entry name" value="PDZ"/>
</dbReference>
<dbReference type="FunFam" id="2.30.42.10:FF:000031">
    <property type="entry name" value="Glutamate receptor interacting protein 1"/>
    <property type="match status" value="1"/>
</dbReference>
<dbReference type="CDD" id="cd06682">
    <property type="entry name" value="PDZ5_GRIP1-2-like"/>
    <property type="match status" value="1"/>
</dbReference>
<dbReference type="InterPro" id="IPR036034">
    <property type="entry name" value="PDZ_sf"/>
</dbReference>
<dbReference type="FunFam" id="2.30.42.10:FF:000022">
    <property type="entry name" value="Glutamate receptor interacting protein 1"/>
    <property type="match status" value="1"/>
</dbReference>
<protein>
    <recommendedName>
        <fullName evidence="5">PDZ domain-containing protein</fullName>
    </recommendedName>
</protein>
<dbReference type="Pfam" id="PF17820">
    <property type="entry name" value="PDZ_6"/>
    <property type="match status" value="1"/>
</dbReference>
<evidence type="ECO:0000313" key="7">
    <source>
        <dbReference type="Proteomes" id="UP000694728"/>
    </source>
</evidence>
<accession>A0A8D1HDX1</accession>
<feature type="domain" description="PDZ" evidence="5">
    <location>
        <begin position="36"/>
        <end position="119"/>
    </location>
</feature>
<dbReference type="CDD" id="cd06684">
    <property type="entry name" value="PDZ3_GRIP1-2-like"/>
    <property type="match status" value="1"/>
</dbReference>
<feature type="domain" description="PDZ" evidence="5">
    <location>
        <begin position="550"/>
        <end position="634"/>
    </location>
</feature>